<reference evidence="15" key="1">
    <citation type="journal article" date="2019" name="Int. J. Syst. Evol. Microbiol.">
        <title>The Global Catalogue of Microorganisms (GCM) 10K type strain sequencing project: providing services to taxonomists for standard genome sequencing and annotation.</title>
        <authorList>
            <consortium name="The Broad Institute Genomics Platform"/>
            <consortium name="The Broad Institute Genome Sequencing Center for Infectious Disease"/>
            <person name="Wu L."/>
            <person name="Ma J."/>
        </authorList>
    </citation>
    <scope>NUCLEOTIDE SEQUENCE [LARGE SCALE GENOMIC DNA]</scope>
    <source>
        <strain evidence="15">IBRC 10765</strain>
    </source>
</reference>
<feature type="domain" description="Response regulatory" evidence="10">
    <location>
        <begin position="752"/>
        <end position="868"/>
    </location>
</feature>
<keyword evidence="15" id="KW-1185">Reference proteome</keyword>
<dbReference type="InterPro" id="IPR005467">
    <property type="entry name" value="His_kinase_dom"/>
</dbReference>
<dbReference type="SMART" id="SM00387">
    <property type="entry name" value="HATPase_c"/>
    <property type="match status" value="1"/>
</dbReference>
<dbReference type="NCBIfam" id="TIGR00229">
    <property type="entry name" value="sensory_box"/>
    <property type="match status" value="1"/>
</dbReference>
<dbReference type="Gene3D" id="6.10.340.10">
    <property type="match status" value="1"/>
</dbReference>
<feature type="domain" description="PAC" evidence="12">
    <location>
        <begin position="456"/>
        <end position="508"/>
    </location>
</feature>
<evidence type="ECO:0000256" key="8">
    <source>
        <dbReference type="SAM" id="Phobius"/>
    </source>
</evidence>
<dbReference type="Gene3D" id="3.30.450.20">
    <property type="entry name" value="PAS domain"/>
    <property type="match status" value="2"/>
</dbReference>
<dbReference type="SUPFAM" id="SSF55874">
    <property type="entry name" value="ATPase domain of HSP90 chaperone/DNA topoisomerase II/histidine kinase"/>
    <property type="match status" value="1"/>
</dbReference>
<dbReference type="PANTHER" id="PTHR43047">
    <property type="entry name" value="TWO-COMPONENT HISTIDINE PROTEIN KINASE"/>
    <property type="match status" value="1"/>
</dbReference>
<dbReference type="PROSITE" id="PS50113">
    <property type="entry name" value="PAC"/>
    <property type="match status" value="1"/>
</dbReference>
<accession>A0ABV8A0Y9</accession>
<dbReference type="EC" id="2.7.13.3" evidence="3"/>
<evidence type="ECO:0000256" key="5">
    <source>
        <dbReference type="ARBA" id="ARBA00022679"/>
    </source>
</evidence>
<dbReference type="Gene3D" id="1.10.287.130">
    <property type="match status" value="1"/>
</dbReference>
<comment type="caution">
    <text evidence="14">The sequence shown here is derived from an EMBL/GenBank/DDBJ whole genome shotgun (WGS) entry which is preliminary data.</text>
</comment>
<dbReference type="CDD" id="cd17574">
    <property type="entry name" value="REC_OmpR"/>
    <property type="match status" value="1"/>
</dbReference>
<dbReference type="EMBL" id="JBHRYR010000004">
    <property type="protein sequence ID" value="MFC3854044.1"/>
    <property type="molecule type" value="Genomic_DNA"/>
</dbReference>
<keyword evidence="8" id="KW-0472">Membrane</keyword>
<dbReference type="SUPFAM" id="SSF55785">
    <property type="entry name" value="PYP-like sensor domain (PAS domain)"/>
    <property type="match status" value="1"/>
</dbReference>
<dbReference type="InterPro" id="IPR011006">
    <property type="entry name" value="CheY-like_superfamily"/>
</dbReference>
<dbReference type="PRINTS" id="PR00344">
    <property type="entry name" value="BCTRLSENSOR"/>
</dbReference>
<dbReference type="InterPro" id="IPR004358">
    <property type="entry name" value="Sig_transdc_His_kin-like_C"/>
</dbReference>
<feature type="domain" description="Histidine kinase" evidence="9">
    <location>
        <begin position="512"/>
        <end position="731"/>
    </location>
</feature>
<dbReference type="PANTHER" id="PTHR43047:SF72">
    <property type="entry name" value="OSMOSENSING HISTIDINE PROTEIN KINASE SLN1"/>
    <property type="match status" value="1"/>
</dbReference>
<evidence type="ECO:0000313" key="14">
    <source>
        <dbReference type="EMBL" id="MFC3854044.1"/>
    </source>
</evidence>
<dbReference type="Pfam" id="PF02518">
    <property type="entry name" value="HATPase_c"/>
    <property type="match status" value="1"/>
</dbReference>
<dbReference type="CDD" id="cd00082">
    <property type="entry name" value="HisKA"/>
    <property type="match status" value="1"/>
</dbReference>
<evidence type="ECO:0000256" key="3">
    <source>
        <dbReference type="ARBA" id="ARBA00012438"/>
    </source>
</evidence>
<evidence type="ECO:0000259" key="13">
    <source>
        <dbReference type="PROSITE" id="PS50885"/>
    </source>
</evidence>
<evidence type="ECO:0000259" key="10">
    <source>
        <dbReference type="PROSITE" id="PS50110"/>
    </source>
</evidence>
<comment type="catalytic activity">
    <reaction evidence="1">
        <text>ATP + protein L-histidine = ADP + protein N-phospho-L-histidine.</text>
        <dbReference type="EC" id="2.7.13.3"/>
    </reaction>
</comment>
<dbReference type="InterPro" id="IPR036890">
    <property type="entry name" value="HATPase_C_sf"/>
</dbReference>
<evidence type="ECO:0000259" key="12">
    <source>
        <dbReference type="PROSITE" id="PS50113"/>
    </source>
</evidence>
<dbReference type="Pfam" id="PF00672">
    <property type="entry name" value="HAMP"/>
    <property type="match status" value="1"/>
</dbReference>
<feature type="domain" description="HAMP" evidence="13">
    <location>
        <begin position="309"/>
        <end position="362"/>
    </location>
</feature>
<dbReference type="Gene3D" id="3.30.565.10">
    <property type="entry name" value="Histidine kinase-like ATPase, C-terminal domain"/>
    <property type="match status" value="1"/>
</dbReference>
<dbReference type="PROSITE" id="PS50109">
    <property type="entry name" value="HIS_KIN"/>
    <property type="match status" value="1"/>
</dbReference>
<dbReference type="SUPFAM" id="SSF47384">
    <property type="entry name" value="Homodimeric domain of signal transducing histidine kinase"/>
    <property type="match status" value="1"/>
</dbReference>
<feature type="domain" description="Response regulatory" evidence="10">
    <location>
        <begin position="877"/>
        <end position="991"/>
    </location>
</feature>
<evidence type="ECO:0000256" key="2">
    <source>
        <dbReference type="ARBA" id="ARBA00004370"/>
    </source>
</evidence>
<feature type="transmembrane region" description="Helical" evidence="8">
    <location>
        <begin position="289"/>
        <end position="308"/>
    </location>
</feature>
<feature type="transmembrane region" description="Helical" evidence="8">
    <location>
        <begin position="6"/>
        <end position="30"/>
    </location>
</feature>
<dbReference type="CDD" id="cd00130">
    <property type="entry name" value="PAS"/>
    <property type="match status" value="1"/>
</dbReference>
<dbReference type="PROSITE" id="PS50885">
    <property type="entry name" value="HAMP"/>
    <property type="match status" value="1"/>
</dbReference>
<dbReference type="InterPro" id="IPR003661">
    <property type="entry name" value="HisK_dim/P_dom"/>
</dbReference>
<dbReference type="InterPro" id="IPR003660">
    <property type="entry name" value="HAMP_dom"/>
</dbReference>
<name>A0ABV8A0Y9_9GAMM</name>
<feature type="modified residue" description="4-aspartylphosphate" evidence="7">
    <location>
        <position position="801"/>
    </location>
</feature>
<dbReference type="Gene3D" id="3.40.50.2300">
    <property type="match status" value="2"/>
</dbReference>
<sequence>MNQLSLKVRVIILIAAAAGILATGMLLTVYQLMVSDYEALVSEREQAKIERLVAELGLTQQQRLLSLEALTARVTDESGALLNPTRLQDLLRQATVASDQFPDGLLVLDSSATAIAESVFVPNRLGTNYADRAHFKRAIESRQPVISEPILGRTTGLPLLSYLYPVLSSQNELTGLIAGTLDLSNTPLIPSSPDLDNDSSVTTMVIDPQNRLFVSVQERFTEPKKLPPQGTDALVDAATALMPSGSLIEYEQRQYIVTTQALPDLGWIVLRAIPYETAIAPAKATYRQFLYISLTALLSVALAASWAAGSLTRPLTRMTDRINNMANDARFDNDFDEQGGPEVEALSRAMNRLAKERNIADAVVRETEKFLNSVLESATELSIIATDTEGTITVFNKGAENLLGYLKTELVQQNTPALFHLESEIETRARELSDELGEPIQGFQVFVSKAERDGSENREWTYVHKSGRHITVSLTVTVIRDNEGSVKGYLGIGQDITARKRMDQMKSEFISTVSHELRTPLTSISGALGLIVGGGMGELPEKVKHLLNTAHRNSKRLGHLINDLLDIEKITSGKLHFDMQRQPLKPLILQAIESNQAYGTPRGITIDFPATDLDPHVQVDGQRLLQVLANLLSNAIKFSPDNSAVKITLESTVQNVVVSINDQGPGIPMHFRNRIFQRFAQADASDSRAKEGTGLGLAITRELIEHMGGHVGFESVEGQGATFFFELPRVDSLMLEGSETVHSDDYPASKGTILVVEDDPDVAHLLTIMLKEAGYDCDMAYCGYDAMRMLDEGHYDLVSLDLMLPDISGLEIITKLRRQTVTRDLPIVVVSAKVEQGKLALVGDVSHLDWLSKPIDQTHLIDVIQRQLDTTREHHARILHIEDNKDLHDVICAMAGEQFDIQLAQTLAEAYHRLQQDFFDVILLDLGLPDGSGWDLLPDIRTSQPEAKIVILSGDELSAQERENVEVVLLKSRLTPELLIEGISDRVQRFRS</sequence>
<dbReference type="InterPro" id="IPR001789">
    <property type="entry name" value="Sig_transdc_resp-reg_receiver"/>
</dbReference>
<dbReference type="Pfam" id="PF13426">
    <property type="entry name" value="PAS_9"/>
    <property type="match status" value="1"/>
</dbReference>
<dbReference type="Pfam" id="PF00512">
    <property type="entry name" value="HisKA"/>
    <property type="match status" value="1"/>
</dbReference>
<dbReference type="CDD" id="cd00156">
    <property type="entry name" value="REC"/>
    <property type="match status" value="1"/>
</dbReference>
<evidence type="ECO:0000256" key="1">
    <source>
        <dbReference type="ARBA" id="ARBA00000085"/>
    </source>
</evidence>
<evidence type="ECO:0000256" key="7">
    <source>
        <dbReference type="PROSITE-ProRule" id="PRU00169"/>
    </source>
</evidence>
<dbReference type="InterPro" id="IPR000700">
    <property type="entry name" value="PAS-assoc_C"/>
</dbReference>
<feature type="domain" description="PAS" evidence="11">
    <location>
        <begin position="367"/>
        <end position="414"/>
    </location>
</feature>
<evidence type="ECO:0000259" key="9">
    <source>
        <dbReference type="PROSITE" id="PS50109"/>
    </source>
</evidence>
<keyword evidence="6" id="KW-0418">Kinase</keyword>
<feature type="modified residue" description="4-aspartylphosphate" evidence="7">
    <location>
        <position position="925"/>
    </location>
</feature>
<evidence type="ECO:0000256" key="4">
    <source>
        <dbReference type="ARBA" id="ARBA00022553"/>
    </source>
</evidence>
<keyword evidence="8" id="KW-1133">Transmembrane helix</keyword>
<evidence type="ECO:0000313" key="15">
    <source>
        <dbReference type="Proteomes" id="UP001595617"/>
    </source>
</evidence>
<keyword evidence="5" id="KW-0808">Transferase</keyword>
<keyword evidence="4 7" id="KW-0597">Phosphoprotein</keyword>
<dbReference type="SMART" id="SM00086">
    <property type="entry name" value="PAC"/>
    <property type="match status" value="1"/>
</dbReference>
<gene>
    <name evidence="14" type="ORF">ACFOOG_14465</name>
</gene>
<dbReference type="SUPFAM" id="SSF52172">
    <property type="entry name" value="CheY-like"/>
    <property type="match status" value="2"/>
</dbReference>
<dbReference type="CDD" id="cd12914">
    <property type="entry name" value="PDC1_DGC_like"/>
    <property type="match status" value="1"/>
</dbReference>
<dbReference type="SMART" id="SM00091">
    <property type="entry name" value="PAS"/>
    <property type="match status" value="1"/>
</dbReference>
<evidence type="ECO:0000256" key="6">
    <source>
        <dbReference type="ARBA" id="ARBA00022777"/>
    </source>
</evidence>
<dbReference type="Proteomes" id="UP001595617">
    <property type="component" value="Unassembled WGS sequence"/>
</dbReference>
<dbReference type="InterPro" id="IPR000014">
    <property type="entry name" value="PAS"/>
</dbReference>
<dbReference type="SMART" id="SM00388">
    <property type="entry name" value="HisKA"/>
    <property type="match status" value="1"/>
</dbReference>
<comment type="subcellular location">
    <subcellularLocation>
        <location evidence="2">Membrane</location>
    </subcellularLocation>
</comment>
<dbReference type="Pfam" id="PF00072">
    <property type="entry name" value="Response_reg"/>
    <property type="match status" value="2"/>
</dbReference>
<organism evidence="14 15">
    <name type="scientific">Saccharospirillum mangrovi</name>
    <dbReference type="NCBI Taxonomy" id="2161747"/>
    <lineage>
        <taxon>Bacteria</taxon>
        <taxon>Pseudomonadati</taxon>
        <taxon>Pseudomonadota</taxon>
        <taxon>Gammaproteobacteria</taxon>
        <taxon>Oceanospirillales</taxon>
        <taxon>Saccharospirillaceae</taxon>
        <taxon>Saccharospirillum</taxon>
    </lineage>
</organism>
<proteinExistence type="predicted"/>
<protein>
    <recommendedName>
        <fullName evidence="3">histidine kinase</fullName>
        <ecNumber evidence="3">2.7.13.3</ecNumber>
    </recommendedName>
</protein>
<dbReference type="PROSITE" id="PS50112">
    <property type="entry name" value="PAS"/>
    <property type="match status" value="1"/>
</dbReference>
<evidence type="ECO:0000259" key="11">
    <source>
        <dbReference type="PROSITE" id="PS50112"/>
    </source>
</evidence>
<dbReference type="CDD" id="cd16922">
    <property type="entry name" value="HATPase_EvgS-ArcB-TorS-like"/>
    <property type="match status" value="1"/>
</dbReference>
<dbReference type="InterPro" id="IPR036097">
    <property type="entry name" value="HisK_dim/P_sf"/>
</dbReference>
<dbReference type="InterPro" id="IPR003594">
    <property type="entry name" value="HATPase_dom"/>
</dbReference>
<dbReference type="PROSITE" id="PS50110">
    <property type="entry name" value="RESPONSE_REGULATORY"/>
    <property type="match status" value="2"/>
</dbReference>
<dbReference type="InterPro" id="IPR035965">
    <property type="entry name" value="PAS-like_dom_sf"/>
</dbReference>
<dbReference type="RefSeq" id="WP_380697928.1">
    <property type="nucleotide sequence ID" value="NZ_JBHRYR010000004.1"/>
</dbReference>
<dbReference type="InterPro" id="IPR001610">
    <property type="entry name" value="PAC"/>
</dbReference>
<keyword evidence="8" id="KW-0812">Transmembrane</keyword>
<dbReference type="SMART" id="SM00448">
    <property type="entry name" value="REC"/>
    <property type="match status" value="2"/>
</dbReference>